<dbReference type="Gene3D" id="3.40.109.30">
    <property type="entry name" value="putative nitroreductase (tm1586), domain 2"/>
    <property type="match status" value="1"/>
</dbReference>
<dbReference type="PANTHER" id="PTHR43673">
    <property type="entry name" value="NAD(P)H NITROREDUCTASE YDGI-RELATED"/>
    <property type="match status" value="1"/>
</dbReference>
<gene>
    <name evidence="4" type="ORF">GC105_10890</name>
</gene>
<dbReference type="InterPro" id="IPR000415">
    <property type="entry name" value="Nitroreductase-like"/>
</dbReference>
<protein>
    <recommendedName>
        <fullName evidence="3">Putative nitroreductase TM1586 domain-containing protein</fullName>
    </recommendedName>
</protein>
<evidence type="ECO:0000313" key="4">
    <source>
        <dbReference type="EMBL" id="MPW26294.1"/>
    </source>
</evidence>
<sequence length="289" mass="33384">MNYKELIEQSKSTRDFKDKEVPQKIIEQVSEYSSDSTTIFPDQKIQMKLLQDGHEVYHALEGMAGFNGIMIKAPQYILFSTDNTKDHQINVGYYVQNMILKLEDLGIDSCWIAIPEDGEIIKLALNIADDKEAAALIAIGYDNNQVKVINRFHFGENYSKTDMKVVENNVATRLTMDKIVYLDSWGNNMSVDRLIEMKMNDIFHYAVMAPSTYNRQPWRFILKGDHLYLAIRRDPGVNDELDLLDAGIIMLYVELMMRDANITGKWHVVTDTKMDGIPQNYRYIGFYSH</sequence>
<feature type="domain" description="Putative nitroreductase TM1586" evidence="3">
    <location>
        <begin position="4"/>
        <end position="256"/>
    </location>
</feature>
<dbReference type="EMBL" id="WHNX01000016">
    <property type="protein sequence ID" value="MPW26294.1"/>
    <property type="molecule type" value="Genomic_DNA"/>
</dbReference>
<dbReference type="RefSeq" id="WP_152804667.1">
    <property type="nucleotide sequence ID" value="NZ_WHNX01000016.1"/>
</dbReference>
<dbReference type="PANTHER" id="PTHR43673:SF10">
    <property type="entry name" value="NADH DEHYDROGENASE_NAD(P)H NITROREDUCTASE XCC3605-RELATED"/>
    <property type="match status" value="1"/>
</dbReference>
<dbReference type="Gene3D" id="3.40.109.10">
    <property type="entry name" value="NADH Oxidase"/>
    <property type="match status" value="1"/>
</dbReference>
<organism evidence="4 5">
    <name type="scientific">Alkalibaculum sporogenes</name>
    <dbReference type="NCBI Taxonomy" id="2655001"/>
    <lineage>
        <taxon>Bacteria</taxon>
        <taxon>Bacillati</taxon>
        <taxon>Bacillota</taxon>
        <taxon>Clostridia</taxon>
        <taxon>Eubacteriales</taxon>
        <taxon>Eubacteriaceae</taxon>
        <taxon>Alkalibaculum</taxon>
    </lineage>
</organism>
<dbReference type="Pfam" id="PF14512">
    <property type="entry name" value="TM1586_NiRdase"/>
    <property type="match status" value="1"/>
</dbReference>
<evidence type="ECO:0000256" key="1">
    <source>
        <dbReference type="ARBA" id="ARBA00007118"/>
    </source>
</evidence>
<comment type="similarity">
    <text evidence="1">Belongs to the nitroreductase family.</text>
</comment>
<dbReference type="Proteomes" id="UP000440004">
    <property type="component" value="Unassembled WGS sequence"/>
</dbReference>
<keyword evidence="5" id="KW-1185">Reference proteome</keyword>
<comment type="caution">
    <text evidence="4">The sequence shown here is derived from an EMBL/GenBank/DDBJ whole genome shotgun (WGS) entry which is preliminary data.</text>
</comment>
<evidence type="ECO:0000256" key="2">
    <source>
        <dbReference type="ARBA" id="ARBA00023002"/>
    </source>
</evidence>
<evidence type="ECO:0000313" key="5">
    <source>
        <dbReference type="Proteomes" id="UP000440004"/>
    </source>
</evidence>
<reference evidence="4 5" key="1">
    <citation type="submission" date="2019-10" db="EMBL/GenBank/DDBJ databases">
        <title>Alkalibaculum tamaniensis sp.nov., a new alkaliphilic acetogen, isolated on methoxylated aromatics from a mud volcano.</title>
        <authorList>
            <person name="Khomyakova M.A."/>
            <person name="Merkel A.Y."/>
            <person name="Bonch-Osmolovskaya E.A."/>
            <person name="Slobodkin A.I."/>
        </authorList>
    </citation>
    <scope>NUCLEOTIDE SEQUENCE [LARGE SCALE GENOMIC DNA]</scope>
    <source>
        <strain evidence="4 5">M08DMB</strain>
    </source>
</reference>
<dbReference type="AlphaFoldDB" id="A0A6A7KA37"/>
<dbReference type="InterPro" id="IPR029478">
    <property type="entry name" value="TM1586_NiRdase"/>
</dbReference>
<accession>A0A6A7KA37</accession>
<dbReference type="GO" id="GO:0016491">
    <property type="term" value="F:oxidoreductase activity"/>
    <property type="evidence" value="ECO:0007669"/>
    <property type="project" value="UniProtKB-KW"/>
</dbReference>
<evidence type="ECO:0000259" key="3">
    <source>
        <dbReference type="Pfam" id="PF14512"/>
    </source>
</evidence>
<proteinExistence type="inferred from homology"/>
<keyword evidence="2" id="KW-0560">Oxidoreductase</keyword>
<name>A0A6A7KA37_9FIRM</name>
<dbReference type="SUPFAM" id="SSF55469">
    <property type="entry name" value="FMN-dependent nitroreductase-like"/>
    <property type="match status" value="2"/>
</dbReference>